<feature type="domain" description="Tail spike" evidence="1">
    <location>
        <begin position="163"/>
        <end position="358"/>
    </location>
</feature>
<dbReference type="Pfam" id="PF06605">
    <property type="entry name" value="Prophage_tail"/>
    <property type="match status" value="1"/>
</dbReference>
<dbReference type="EMBL" id="WMQE01000067">
    <property type="protein sequence ID" value="MTK22841.1"/>
    <property type="molecule type" value="Genomic_DNA"/>
</dbReference>
<gene>
    <name evidence="2" type="ORF">GMA92_15715</name>
</gene>
<name>A0A9X4XGE0_9FIRM</name>
<organism evidence="2 3">
    <name type="scientific">Turicibacter sanguinis</name>
    <dbReference type="NCBI Taxonomy" id="154288"/>
    <lineage>
        <taxon>Bacteria</taxon>
        <taxon>Bacillati</taxon>
        <taxon>Bacillota</taxon>
        <taxon>Erysipelotrichia</taxon>
        <taxon>Erysipelotrichales</taxon>
        <taxon>Turicibacteraceae</taxon>
        <taxon>Turicibacter</taxon>
    </lineage>
</organism>
<protein>
    <recommendedName>
        <fullName evidence="1">Tail spike domain-containing protein</fullName>
    </recommendedName>
</protein>
<dbReference type="AlphaFoldDB" id="A0A9X4XGE0"/>
<feature type="non-terminal residue" evidence="2">
    <location>
        <position position="478"/>
    </location>
</feature>
<proteinExistence type="predicted"/>
<evidence type="ECO:0000313" key="2">
    <source>
        <dbReference type="EMBL" id="MTK22841.1"/>
    </source>
</evidence>
<sequence length="478" mass="54804">MYISCYDENETNFDHNGEFKVFVDENENNIFRQLNGQFYATFKVSLTDRHIHKLLPLMYVKIPTPSKKNKYQLFKIFDLSDDDTGITFTAYQCVWGELSNGFIPRLNSVAKTRLEAAQYILDKAQDTKPHRCTVVDLEPSEERKNLQIVRYNPLVALMGNKENTILNRYSNVEFDFNNFEIQIQNRVGEDTGFVIRDDKNMERFLRDLDYKPVATRIIPQGANELLLPEYFLDSPNIAMYSEVYYKHVEFPEIGVDEANGVMKEDAINLLREAGMKLFTESKIDLPVLSWTITFDDGQNNPKISDELKELLKLDIGDSVIAIKRGLRQRTEARMMEYNYNFVKGEYTDITISSASPSYTVTIEKTVANINVKVDSFKSIITDLSEDMYSKIEQLIDEINLKVAKKDLSAEIEVRSDAVNMAINNGQNSNGIKLNDKGLGVLNNEIMTILLNSGVMNVYNSRTGEFMGYYGTVDDDLRV</sequence>
<accession>A0A9X4XGE0</accession>
<evidence type="ECO:0000259" key="1">
    <source>
        <dbReference type="Pfam" id="PF06605"/>
    </source>
</evidence>
<dbReference type="InterPro" id="IPR010572">
    <property type="entry name" value="Tail_dom"/>
</dbReference>
<evidence type="ECO:0000313" key="3">
    <source>
        <dbReference type="Proteomes" id="UP000487649"/>
    </source>
</evidence>
<dbReference type="Proteomes" id="UP000487649">
    <property type="component" value="Unassembled WGS sequence"/>
</dbReference>
<dbReference type="InterPro" id="IPR007119">
    <property type="entry name" value="Phage_tail_spike_N"/>
</dbReference>
<comment type="caution">
    <text evidence="2">The sequence shown here is derived from an EMBL/GenBank/DDBJ whole genome shotgun (WGS) entry which is preliminary data.</text>
</comment>
<reference evidence="2 3" key="1">
    <citation type="journal article" date="2019" name="Nat. Med.">
        <title>A library of human gut bacterial isolates paired with longitudinal multiomics data enables mechanistic microbiome research.</title>
        <authorList>
            <person name="Poyet M."/>
            <person name="Groussin M."/>
            <person name="Gibbons S.M."/>
            <person name="Avila-Pacheco J."/>
            <person name="Jiang X."/>
            <person name="Kearney S.M."/>
            <person name="Perrotta A.R."/>
            <person name="Berdy B."/>
            <person name="Zhao S."/>
            <person name="Lieberman T.D."/>
            <person name="Swanson P.K."/>
            <person name="Smith M."/>
            <person name="Roesemann S."/>
            <person name="Alexander J.E."/>
            <person name="Rich S.A."/>
            <person name="Livny J."/>
            <person name="Vlamakis H."/>
            <person name="Clish C."/>
            <person name="Bullock K."/>
            <person name="Deik A."/>
            <person name="Scott J."/>
            <person name="Pierce K.A."/>
            <person name="Xavier R.J."/>
            <person name="Alm E.J."/>
        </authorList>
    </citation>
    <scope>NUCLEOTIDE SEQUENCE [LARGE SCALE GENOMIC DNA]</scope>
    <source>
        <strain evidence="2 3">BIOML-A198</strain>
    </source>
</reference>
<dbReference type="NCBIfam" id="TIGR01665">
    <property type="entry name" value="put_anti_recept"/>
    <property type="match status" value="1"/>
</dbReference>